<dbReference type="AlphaFoldDB" id="A0A4R6QKA5"/>
<dbReference type="OrthoDB" id="345880at2"/>
<dbReference type="RefSeq" id="WP_133701660.1">
    <property type="nucleotide sequence ID" value="NZ_SNXS01000004.1"/>
</dbReference>
<proteinExistence type="predicted"/>
<organism evidence="3 4">
    <name type="scientific">Roseateles toxinivorans</name>
    <dbReference type="NCBI Taxonomy" id="270368"/>
    <lineage>
        <taxon>Bacteria</taxon>
        <taxon>Pseudomonadati</taxon>
        <taxon>Pseudomonadota</taxon>
        <taxon>Betaproteobacteria</taxon>
        <taxon>Burkholderiales</taxon>
        <taxon>Sphaerotilaceae</taxon>
        <taxon>Roseateles</taxon>
    </lineage>
</organism>
<feature type="domain" description="Ice-binding protein C-terminal" evidence="2">
    <location>
        <begin position="201"/>
        <end position="225"/>
    </location>
</feature>
<evidence type="ECO:0000313" key="4">
    <source>
        <dbReference type="Proteomes" id="UP000295361"/>
    </source>
</evidence>
<protein>
    <submittedName>
        <fullName evidence="3">Putative secreted protein with PEP-CTERM sorting signal</fullName>
    </submittedName>
</protein>
<evidence type="ECO:0000313" key="3">
    <source>
        <dbReference type="EMBL" id="TDP63793.1"/>
    </source>
</evidence>
<dbReference type="InParanoid" id="A0A4R6QKA5"/>
<gene>
    <name evidence="3" type="ORF">DES47_10475</name>
</gene>
<feature type="chain" id="PRO_5021006312" evidence="1">
    <location>
        <begin position="24"/>
        <end position="226"/>
    </location>
</feature>
<accession>A0A4R6QKA5</accession>
<dbReference type="EMBL" id="SNXS01000004">
    <property type="protein sequence ID" value="TDP63793.1"/>
    <property type="molecule type" value="Genomic_DNA"/>
</dbReference>
<dbReference type="NCBIfam" id="TIGR02595">
    <property type="entry name" value="PEP_CTERM"/>
    <property type="match status" value="1"/>
</dbReference>
<evidence type="ECO:0000259" key="2">
    <source>
        <dbReference type="Pfam" id="PF07589"/>
    </source>
</evidence>
<comment type="caution">
    <text evidence="3">The sequence shown here is derived from an EMBL/GenBank/DDBJ whole genome shotgun (WGS) entry which is preliminary data.</text>
</comment>
<reference evidence="3 4" key="1">
    <citation type="submission" date="2019-03" db="EMBL/GenBank/DDBJ databases">
        <title>Genomic Encyclopedia of Type Strains, Phase IV (KMG-IV): sequencing the most valuable type-strain genomes for metagenomic binning, comparative biology and taxonomic classification.</title>
        <authorList>
            <person name="Goeker M."/>
        </authorList>
    </citation>
    <scope>NUCLEOTIDE SEQUENCE [LARGE SCALE GENOMIC DNA]</scope>
    <source>
        <strain evidence="3 4">DSM 16998</strain>
    </source>
</reference>
<dbReference type="Gene3D" id="2.60.120.260">
    <property type="entry name" value="Galactose-binding domain-like"/>
    <property type="match status" value="1"/>
</dbReference>
<evidence type="ECO:0000256" key="1">
    <source>
        <dbReference type="SAM" id="SignalP"/>
    </source>
</evidence>
<dbReference type="Pfam" id="PF07589">
    <property type="entry name" value="PEP-CTERM"/>
    <property type="match status" value="1"/>
</dbReference>
<sequence>MKTTLIRGAAALTLSLCALGAHAAGFGSNLIVNGDAEAGVSGWTGFDGTDLFQSVDYGSNWVKPSEPGPVNRGAKMFAGESSPYSAGAQTVDVGALTGAFASGKASFELSGYLGGWSSQGDNALLLVSFLDASSQSLGLAQLGPVTPADRGNQTGLLFRSTGGFVPVNTAKIEFILSMERLNSSDNDGYADNLSFVLNTAPVPEPGTYALMALGLGLLAAVKRRKN</sequence>
<keyword evidence="1" id="KW-0732">Signal</keyword>
<feature type="signal peptide" evidence="1">
    <location>
        <begin position="1"/>
        <end position="23"/>
    </location>
</feature>
<dbReference type="InterPro" id="IPR013424">
    <property type="entry name" value="Ice-binding_C"/>
</dbReference>
<keyword evidence="4" id="KW-1185">Reference proteome</keyword>
<dbReference type="Proteomes" id="UP000295361">
    <property type="component" value="Unassembled WGS sequence"/>
</dbReference>
<name>A0A4R6QKA5_9BURK</name>